<name>A0A194YML5_SORBI</name>
<dbReference type="EMBL" id="CM000763">
    <property type="protein sequence ID" value="KXG29459.1"/>
    <property type="molecule type" value="Genomic_DNA"/>
</dbReference>
<dbReference type="InParanoid" id="A0A194YML5"/>
<evidence type="ECO:0000313" key="4">
    <source>
        <dbReference type="Proteomes" id="UP000000768"/>
    </source>
</evidence>
<dbReference type="GO" id="GO:0004540">
    <property type="term" value="F:RNA nuclease activity"/>
    <property type="evidence" value="ECO:0007669"/>
    <property type="project" value="InterPro"/>
</dbReference>
<dbReference type="PANTHER" id="PTHR14379:SF82">
    <property type="entry name" value="OS08G0230500 PROTEIN"/>
    <property type="match status" value="1"/>
</dbReference>
<reference evidence="3 4" key="1">
    <citation type="journal article" date="2009" name="Nature">
        <title>The Sorghum bicolor genome and the diversification of grasses.</title>
        <authorList>
            <person name="Paterson A.H."/>
            <person name="Bowers J.E."/>
            <person name="Bruggmann R."/>
            <person name="Dubchak I."/>
            <person name="Grimwood J."/>
            <person name="Gundlach H."/>
            <person name="Haberer G."/>
            <person name="Hellsten U."/>
            <person name="Mitros T."/>
            <person name="Poliakov A."/>
            <person name="Schmutz J."/>
            <person name="Spannagl M."/>
            <person name="Tang H."/>
            <person name="Wang X."/>
            <person name="Wicker T."/>
            <person name="Bharti A.K."/>
            <person name="Chapman J."/>
            <person name="Feltus F.A."/>
            <person name="Gowik U."/>
            <person name="Grigoriev I.V."/>
            <person name="Lyons E."/>
            <person name="Maher C.A."/>
            <person name="Martis M."/>
            <person name="Narechania A."/>
            <person name="Otillar R.P."/>
            <person name="Penning B.W."/>
            <person name="Salamov A.A."/>
            <person name="Wang Y."/>
            <person name="Zhang L."/>
            <person name="Carpita N.C."/>
            <person name="Freeling M."/>
            <person name="Gingle A.R."/>
            <person name="Hash C.T."/>
            <person name="Keller B."/>
            <person name="Klein P."/>
            <person name="Kresovich S."/>
            <person name="McCann M.C."/>
            <person name="Ming R."/>
            <person name="Peterson D.G."/>
            <person name="Mehboob-ur-Rahman"/>
            <person name="Ware D."/>
            <person name="Westhoff P."/>
            <person name="Mayer K.F."/>
            <person name="Messing J."/>
            <person name="Rokhsar D.S."/>
        </authorList>
    </citation>
    <scope>NUCLEOTIDE SEQUENCE [LARGE SCALE GENOMIC DNA]</scope>
    <source>
        <strain evidence="4">cv. BTx623</strain>
    </source>
</reference>
<feature type="region of interest" description="Disordered" evidence="1">
    <location>
        <begin position="155"/>
        <end position="235"/>
    </location>
</feature>
<proteinExistence type="predicted"/>
<reference evidence="4" key="2">
    <citation type="journal article" date="2018" name="Plant J.">
        <title>The Sorghum bicolor reference genome: improved assembly, gene annotations, a transcriptome atlas, and signatures of genome organization.</title>
        <authorList>
            <person name="McCormick R.F."/>
            <person name="Truong S.K."/>
            <person name="Sreedasyam A."/>
            <person name="Jenkins J."/>
            <person name="Shu S."/>
            <person name="Sims D."/>
            <person name="Kennedy M."/>
            <person name="Amirebrahimi M."/>
            <person name="Weers B.D."/>
            <person name="McKinley B."/>
            <person name="Mattison A."/>
            <person name="Morishige D.T."/>
            <person name="Grimwood J."/>
            <person name="Schmutz J."/>
            <person name="Mullet J.E."/>
        </authorList>
    </citation>
    <scope>NUCLEOTIDE SEQUENCE [LARGE SCALE GENOMIC DNA]</scope>
    <source>
        <strain evidence="4">cv. BTx623</strain>
    </source>
</reference>
<dbReference type="Gramene" id="KXG29459">
    <property type="protein sequence ID" value="KXG29459"/>
    <property type="gene ID" value="SORBI_3004G038900"/>
</dbReference>
<dbReference type="PANTHER" id="PTHR14379">
    <property type="entry name" value="LIMKAIN B LKAP"/>
    <property type="match status" value="1"/>
</dbReference>
<dbReference type="InterPro" id="IPR024768">
    <property type="entry name" value="Marf1"/>
</dbReference>
<dbReference type="Proteomes" id="UP000000768">
    <property type="component" value="Chromosome 4"/>
</dbReference>
<dbReference type="InterPro" id="IPR025605">
    <property type="entry name" value="OST-HTH/LOTUS_dom"/>
</dbReference>
<feature type="compositionally biased region" description="Basic and acidic residues" evidence="1">
    <location>
        <begin position="165"/>
        <end position="185"/>
    </location>
</feature>
<organism evidence="3 4">
    <name type="scientific">Sorghum bicolor</name>
    <name type="common">Sorghum</name>
    <name type="synonym">Sorghum vulgare</name>
    <dbReference type="NCBI Taxonomy" id="4558"/>
    <lineage>
        <taxon>Eukaryota</taxon>
        <taxon>Viridiplantae</taxon>
        <taxon>Streptophyta</taxon>
        <taxon>Embryophyta</taxon>
        <taxon>Tracheophyta</taxon>
        <taxon>Spermatophyta</taxon>
        <taxon>Magnoliopsida</taxon>
        <taxon>Liliopsida</taxon>
        <taxon>Poales</taxon>
        <taxon>Poaceae</taxon>
        <taxon>PACMAD clade</taxon>
        <taxon>Panicoideae</taxon>
        <taxon>Andropogonodae</taxon>
        <taxon>Andropogoneae</taxon>
        <taxon>Sorghinae</taxon>
        <taxon>Sorghum</taxon>
    </lineage>
</organism>
<protein>
    <recommendedName>
        <fullName evidence="2">HTH OST-type domain-containing protein</fullName>
    </recommendedName>
</protein>
<dbReference type="PROSITE" id="PS51644">
    <property type="entry name" value="HTH_OST"/>
    <property type="match status" value="1"/>
</dbReference>
<accession>A0A194YML5</accession>
<dbReference type="AlphaFoldDB" id="A0A194YML5"/>
<gene>
    <name evidence="3" type="ORF">SORBI_3004G038900</name>
</gene>
<dbReference type="STRING" id="4558.A0A194YML5"/>
<dbReference type="OrthoDB" id="549353at2759"/>
<dbReference type="GO" id="GO:0010468">
    <property type="term" value="P:regulation of gene expression"/>
    <property type="evidence" value="ECO:0007669"/>
    <property type="project" value="InterPro"/>
</dbReference>
<evidence type="ECO:0000313" key="3">
    <source>
        <dbReference type="EMBL" id="KXG29459.1"/>
    </source>
</evidence>
<sequence>MLRDGDGGRGGGAHLIFAYYINSHDVGQATRALQVVEHLLAAGHHVHVVTAAPELVRTTEIASPRLHIREVEQVVLECGAPNALTVDRFPSVEKYCDNVVMPRESILRSEAKWLKSIEADIVASDVGCAVNGSAESSPQPFADAMTSLKSLSGLVVNGSRSPKNQTREKALLPDCRSPHMMDTCERTPSPPSKRLRGRSVPPTPADNSDLELPAARRRSSSSPPTPDRKRSEDETIVIPKAEDEIIAIPKATPVPPTAVYWDIENSEDETVAIPKATHTPMTVYWDIENCTVPNNAQVEEVCKNMRDALQMNFSADPITIKAYGASNKIREGLQRTGVTVIDIQNRKKNAADKLILVDMILFAVDNPKSSSILLISGDGDFTLAVQQLVQRGYTVRIDIPSLNTASSSLMSAGSSVCEWPVLARGLIVIPKCLPDSLDVLKAQMIQLFLSNGGHMDLVRIVPAYMNIFGKQLRLANYGVSKLIDLFLTMGNPFFVIEGLVILDMQSALEDRTTDQKLDDPASTTISSDALGNVLCTSTEDDV</sequence>
<dbReference type="GO" id="GO:0005777">
    <property type="term" value="C:peroxisome"/>
    <property type="evidence" value="ECO:0007669"/>
    <property type="project" value="InterPro"/>
</dbReference>
<dbReference type="InterPro" id="IPR041966">
    <property type="entry name" value="LOTUS-like"/>
</dbReference>
<dbReference type="Pfam" id="PF12872">
    <property type="entry name" value="OST-HTH"/>
    <property type="match status" value="1"/>
</dbReference>
<feature type="domain" description="HTH OST-type" evidence="2">
    <location>
        <begin position="436"/>
        <end position="512"/>
    </location>
</feature>
<dbReference type="Pfam" id="PF01936">
    <property type="entry name" value="NYN"/>
    <property type="match status" value="1"/>
</dbReference>
<dbReference type="InterPro" id="IPR021139">
    <property type="entry name" value="NYN"/>
</dbReference>
<dbReference type="Gene3D" id="3.40.50.1010">
    <property type="entry name" value="5'-nuclease"/>
    <property type="match status" value="1"/>
</dbReference>
<evidence type="ECO:0000259" key="2">
    <source>
        <dbReference type="PROSITE" id="PS51644"/>
    </source>
</evidence>
<dbReference type="eggNOG" id="KOG0631">
    <property type="taxonomic scope" value="Eukaryota"/>
</dbReference>
<dbReference type="Gene3D" id="3.30.420.610">
    <property type="entry name" value="LOTUS domain-like"/>
    <property type="match status" value="1"/>
</dbReference>
<keyword evidence="4" id="KW-1185">Reference proteome</keyword>
<evidence type="ECO:0000256" key="1">
    <source>
        <dbReference type="SAM" id="MobiDB-lite"/>
    </source>
</evidence>
<dbReference type="CDD" id="cd10910">
    <property type="entry name" value="PIN_limkain_b1_N_like"/>
    <property type="match status" value="1"/>
</dbReference>